<dbReference type="NCBIfam" id="TIGR02937">
    <property type="entry name" value="sigma70-ECF"/>
    <property type="match status" value="1"/>
</dbReference>
<organism evidence="7 8">
    <name type="scientific">Thermotomaculum hydrothermale</name>
    <dbReference type="NCBI Taxonomy" id="981385"/>
    <lineage>
        <taxon>Bacteria</taxon>
        <taxon>Pseudomonadati</taxon>
        <taxon>Acidobacteriota</taxon>
        <taxon>Holophagae</taxon>
        <taxon>Thermotomaculales</taxon>
        <taxon>Thermotomaculaceae</taxon>
        <taxon>Thermotomaculum</taxon>
    </lineage>
</organism>
<keyword evidence="4" id="KW-0804">Transcription</keyword>
<evidence type="ECO:0000256" key="3">
    <source>
        <dbReference type="ARBA" id="ARBA00023082"/>
    </source>
</evidence>
<dbReference type="InterPro" id="IPR014284">
    <property type="entry name" value="RNA_pol_sigma-70_dom"/>
</dbReference>
<reference evidence="7 8" key="1">
    <citation type="journal article" date="2012" name="Extremophiles">
        <title>Thermotomaculum hydrothermale gen. nov., sp. nov., a novel heterotrophic thermophile within the phylum Acidobacteria from a deep-sea hydrothermal vent chimney in the Southern Okinawa Trough.</title>
        <authorList>
            <person name="Izumi H."/>
            <person name="Nunoura T."/>
            <person name="Miyazaki M."/>
            <person name="Mino S."/>
            <person name="Toki T."/>
            <person name="Takai K."/>
            <person name="Sako Y."/>
            <person name="Sawabe T."/>
            <person name="Nakagawa S."/>
        </authorList>
    </citation>
    <scope>NUCLEOTIDE SEQUENCE [LARGE SCALE GENOMIC DNA]</scope>
    <source>
        <strain evidence="7 8">AC55</strain>
    </source>
</reference>
<dbReference type="InterPro" id="IPR013324">
    <property type="entry name" value="RNA_pol_sigma_r3/r4-like"/>
</dbReference>
<dbReference type="SUPFAM" id="SSF88946">
    <property type="entry name" value="Sigma2 domain of RNA polymerase sigma factors"/>
    <property type="match status" value="1"/>
</dbReference>
<dbReference type="Gene3D" id="1.10.1740.10">
    <property type="match status" value="1"/>
</dbReference>
<evidence type="ECO:0000256" key="1">
    <source>
        <dbReference type="ARBA" id="ARBA00010641"/>
    </source>
</evidence>
<dbReference type="PANTHER" id="PTHR43133:SF60">
    <property type="entry name" value="RNA POLYMERASE SIGMA FACTOR SIGV"/>
    <property type="match status" value="1"/>
</dbReference>
<dbReference type="InterPro" id="IPR013325">
    <property type="entry name" value="RNA_pol_sigma_r2"/>
</dbReference>
<dbReference type="CDD" id="cd06171">
    <property type="entry name" value="Sigma70_r4"/>
    <property type="match status" value="1"/>
</dbReference>
<dbReference type="InterPro" id="IPR039425">
    <property type="entry name" value="RNA_pol_sigma-70-like"/>
</dbReference>
<comment type="similarity">
    <text evidence="1">Belongs to the sigma-70 factor family. ECF subfamily.</text>
</comment>
<feature type="domain" description="RNA polymerase sigma factor 70 region 4 type 2" evidence="6">
    <location>
        <begin position="109"/>
        <end position="160"/>
    </location>
</feature>
<evidence type="ECO:0000256" key="2">
    <source>
        <dbReference type="ARBA" id="ARBA00023015"/>
    </source>
</evidence>
<name>A0A7R6SZA6_9BACT</name>
<evidence type="ECO:0000313" key="8">
    <source>
        <dbReference type="Proteomes" id="UP000595564"/>
    </source>
</evidence>
<dbReference type="Gene3D" id="1.10.10.10">
    <property type="entry name" value="Winged helix-like DNA-binding domain superfamily/Winged helix DNA-binding domain"/>
    <property type="match status" value="1"/>
</dbReference>
<evidence type="ECO:0000313" key="7">
    <source>
        <dbReference type="EMBL" id="BBB32625.1"/>
    </source>
</evidence>
<dbReference type="RefSeq" id="WP_201328978.1">
    <property type="nucleotide sequence ID" value="NZ_AP017470.1"/>
</dbReference>
<keyword evidence="2" id="KW-0805">Transcription regulation</keyword>
<dbReference type="GO" id="GO:0003677">
    <property type="term" value="F:DNA binding"/>
    <property type="evidence" value="ECO:0007669"/>
    <property type="project" value="InterPro"/>
</dbReference>
<dbReference type="AlphaFoldDB" id="A0A7R6SZA6"/>
<gene>
    <name evidence="7" type="ORF">TTHT_1088</name>
</gene>
<evidence type="ECO:0000256" key="4">
    <source>
        <dbReference type="ARBA" id="ARBA00023163"/>
    </source>
</evidence>
<dbReference type="KEGG" id="thyd:TTHT_1088"/>
<dbReference type="GO" id="GO:0006352">
    <property type="term" value="P:DNA-templated transcription initiation"/>
    <property type="evidence" value="ECO:0007669"/>
    <property type="project" value="InterPro"/>
</dbReference>
<dbReference type="InterPro" id="IPR036388">
    <property type="entry name" value="WH-like_DNA-bd_sf"/>
</dbReference>
<dbReference type="InterPro" id="IPR007627">
    <property type="entry name" value="RNA_pol_sigma70_r2"/>
</dbReference>
<accession>A0A7R6SZA6</accession>
<keyword evidence="3" id="KW-0731">Sigma factor</keyword>
<proteinExistence type="inferred from homology"/>
<dbReference type="SUPFAM" id="SSF88659">
    <property type="entry name" value="Sigma3 and sigma4 domains of RNA polymerase sigma factors"/>
    <property type="match status" value="1"/>
</dbReference>
<evidence type="ECO:0000259" key="5">
    <source>
        <dbReference type="Pfam" id="PF04542"/>
    </source>
</evidence>
<dbReference type="PANTHER" id="PTHR43133">
    <property type="entry name" value="RNA POLYMERASE ECF-TYPE SIGMA FACTO"/>
    <property type="match status" value="1"/>
</dbReference>
<dbReference type="GO" id="GO:0016987">
    <property type="term" value="F:sigma factor activity"/>
    <property type="evidence" value="ECO:0007669"/>
    <property type="project" value="UniProtKB-KW"/>
</dbReference>
<sequence>MEREKAPELFREEDFEKFFKENEKTAFSFAYSILMNREDAKDAVQEGFMKFYKARNRLDANRNLKAYLFQIVKNVCFDILNSRKNTEEIENIPLKEINNRIESMDRKKIIKEAMKILNRQERMVISLLTFEGFSSKEVGEIMNISDSTVRNHFMNGRNKIKNFIIKNYPDYARAL</sequence>
<dbReference type="Pfam" id="PF04542">
    <property type="entry name" value="Sigma70_r2"/>
    <property type="match status" value="1"/>
</dbReference>
<keyword evidence="8" id="KW-1185">Reference proteome</keyword>
<protein>
    <submittedName>
        <fullName evidence="7">RNA polymerase sigma-70 factor, ECF subfamily</fullName>
    </submittedName>
</protein>
<evidence type="ECO:0000259" key="6">
    <source>
        <dbReference type="Pfam" id="PF08281"/>
    </source>
</evidence>
<dbReference type="InterPro" id="IPR013249">
    <property type="entry name" value="RNA_pol_sigma70_r4_t2"/>
</dbReference>
<feature type="domain" description="RNA polymerase sigma-70 region 2" evidence="5">
    <location>
        <begin position="19"/>
        <end position="84"/>
    </location>
</feature>
<dbReference type="EMBL" id="AP017470">
    <property type="protein sequence ID" value="BBB32625.1"/>
    <property type="molecule type" value="Genomic_DNA"/>
</dbReference>
<dbReference type="Proteomes" id="UP000595564">
    <property type="component" value="Chromosome"/>
</dbReference>
<dbReference type="Pfam" id="PF08281">
    <property type="entry name" value="Sigma70_r4_2"/>
    <property type="match status" value="1"/>
</dbReference>